<protein>
    <submittedName>
        <fullName evidence="7">Lrr receptor-like serine/threonine-protein kinase</fullName>
    </submittedName>
</protein>
<evidence type="ECO:0000256" key="3">
    <source>
        <dbReference type="ARBA" id="ARBA00022729"/>
    </source>
</evidence>
<evidence type="ECO:0000256" key="4">
    <source>
        <dbReference type="ARBA" id="ARBA00022989"/>
    </source>
</evidence>
<feature type="domain" description="Malectin-like" evidence="6">
    <location>
        <begin position="158"/>
        <end position="276"/>
    </location>
</feature>
<feature type="non-terminal residue" evidence="7">
    <location>
        <position position="1"/>
    </location>
</feature>
<dbReference type="EMBL" id="PKMF04000139">
    <property type="protein sequence ID" value="KAK7847561.1"/>
    <property type="molecule type" value="Genomic_DNA"/>
</dbReference>
<keyword evidence="3" id="KW-0732">Signal</keyword>
<name>A0AAW0L9D7_QUESU</name>
<dbReference type="InterPro" id="IPR024788">
    <property type="entry name" value="Malectin-like_Carb-bd_dom"/>
</dbReference>
<gene>
    <name evidence="7" type="ORF">CFP56_006470</name>
</gene>
<feature type="domain" description="Malectin-like" evidence="6">
    <location>
        <begin position="357"/>
        <end position="484"/>
    </location>
</feature>
<evidence type="ECO:0000313" key="7">
    <source>
        <dbReference type="EMBL" id="KAK7847561.1"/>
    </source>
</evidence>
<evidence type="ECO:0000259" key="6">
    <source>
        <dbReference type="Pfam" id="PF12819"/>
    </source>
</evidence>
<dbReference type="GO" id="GO:0016301">
    <property type="term" value="F:kinase activity"/>
    <property type="evidence" value="ECO:0007669"/>
    <property type="project" value="UniProtKB-KW"/>
</dbReference>
<accession>A0AAW0L9D7</accession>
<feature type="domain" description="Malectin-like" evidence="6">
    <location>
        <begin position="1"/>
        <end position="149"/>
    </location>
</feature>
<keyword evidence="5" id="KW-0472">Membrane</keyword>
<dbReference type="PANTHER" id="PTHR45631:SF202">
    <property type="entry name" value="SENESCENCE-INDUCED RECEPTOR-LIKE SERINE_THREONINE-PROTEIN KINASE"/>
    <property type="match status" value="1"/>
</dbReference>
<dbReference type="Proteomes" id="UP000237347">
    <property type="component" value="Unassembled WGS sequence"/>
</dbReference>
<keyword evidence="2" id="KW-0812">Transmembrane</keyword>
<reference evidence="7 8" key="1">
    <citation type="journal article" date="2018" name="Sci. Data">
        <title>The draft genome sequence of cork oak.</title>
        <authorList>
            <person name="Ramos A.M."/>
            <person name="Usie A."/>
            <person name="Barbosa P."/>
            <person name="Barros P.M."/>
            <person name="Capote T."/>
            <person name="Chaves I."/>
            <person name="Simoes F."/>
            <person name="Abreu I."/>
            <person name="Carrasquinho I."/>
            <person name="Faro C."/>
            <person name="Guimaraes J.B."/>
            <person name="Mendonca D."/>
            <person name="Nobrega F."/>
            <person name="Rodrigues L."/>
            <person name="Saibo N.J.M."/>
            <person name="Varela M.C."/>
            <person name="Egas C."/>
            <person name="Matos J."/>
            <person name="Miguel C.M."/>
            <person name="Oliveira M.M."/>
            <person name="Ricardo C.P."/>
            <person name="Goncalves S."/>
        </authorList>
    </citation>
    <scope>NUCLEOTIDE SEQUENCE [LARGE SCALE GENOMIC DNA]</scope>
    <source>
        <strain evidence="8">cv. HL8</strain>
    </source>
</reference>
<evidence type="ECO:0000256" key="2">
    <source>
        <dbReference type="ARBA" id="ARBA00022692"/>
    </source>
</evidence>
<keyword evidence="4" id="KW-1133">Transmembrane helix</keyword>
<dbReference type="GO" id="GO:0016020">
    <property type="term" value="C:membrane"/>
    <property type="evidence" value="ECO:0007669"/>
    <property type="project" value="UniProtKB-SubCell"/>
</dbReference>
<dbReference type="AlphaFoldDB" id="A0AAW0L9D7"/>
<proteinExistence type="predicted"/>
<comment type="caution">
    <text evidence="7">The sequence shown here is derived from an EMBL/GenBank/DDBJ whole genome shotgun (WGS) entry which is preliminary data.</text>
</comment>
<sequence>INYISDATFIDTGISKSISYELKASYQQQKWTLRSFPDGIRNCYRINITQGVRYLIRATFMHGNYDGQDNNLPEFGLHLGPNMRDMAKIKNASYTVNKELIHVPTLNYIHVCLVNTNLSTLFISAIELRPLNNKTYVTQSGSLALLFCTDQGSLTDRAYSHNDYQLPSVVMSTAAMPKTNSSPLVFNWDSETATSEYYIYMHFAEVVKLKANQYRSFNIILNGQYWYGPVVPKNMSTTTVFSTVAMRIAKQYEVSMIKTENSTLPPIINALEIFSIKNLLQSETDQQDVDAITKIKTTYGVKRNCQGDPCIPQAYLWEGLNCSYDGYNSPRIISLFILLLTYMELSMFPWPNNFYEGIDTPLLIDSQSHNDYQLPSVVMSTAAMPKTNSSPLVFNWDSETATSEYYIYMHFAEVVKLKANQYRSFNIILNGQYWYGPVVPKNMSTTTVFSTVAMRIAKQYEVSMIKTENSTLPPIINALEIFSIKNLLQSETDQQDVDAITKIKSTYGVKRNWQGDPCVPQAYFLIKTTYGVKRNCQGDPCIPQAYLWEGLNCSYDGYNSPRIISFISSEEENTDMGFVLSFR</sequence>
<dbReference type="PANTHER" id="PTHR45631">
    <property type="entry name" value="OS07G0107800 PROTEIN-RELATED"/>
    <property type="match status" value="1"/>
</dbReference>
<evidence type="ECO:0000313" key="8">
    <source>
        <dbReference type="Proteomes" id="UP000237347"/>
    </source>
</evidence>
<comment type="subcellular location">
    <subcellularLocation>
        <location evidence="1">Membrane</location>
        <topology evidence="1">Single-pass membrane protein</topology>
    </subcellularLocation>
</comment>
<organism evidence="7 8">
    <name type="scientific">Quercus suber</name>
    <name type="common">Cork oak</name>
    <dbReference type="NCBI Taxonomy" id="58331"/>
    <lineage>
        <taxon>Eukaryota</taxon>
        <taxon>Viridiplantae</taxon>
        <taxon>Streptophyta</taxon>
        <taxon>Embryophyta</taxon>
        <taxon>Tracheophyta</taxon>
        <taxon>Spermatophyta</taxon>
        <taxon>Magnoliopsida</taxon>
        <taxon>eudicotyledons</taxon>
        <taxon>Gunneridae</taxon>
        <taxon>Pentapetalae</taxon>
        <taxon>rosids</taxon>
        <taxon>fabids</taxon>
        <taxon>Fagales</taxon>
        <taxon>Fagaceae</taxon>
        <taxon>Quercus</taxon>
    </lineage>
</organism>
<dbReference type="Pfam" id="PF12819">
    <property type="entry name" value="Malectin_like"/>
    <property type="match status" value="3"/>
</dbReference>
<evidence type="ECO:0000256" key="5">
    <source>
        <dbReference type="ARBA" id="ARBA00023136"/>
    </source>
</evidence>
<keyword evidence="8" id="KW-1185">Reference proteome</keyword>
<evidence type="ECO:0000256" key="1">
    <source>
        <dbReference type="ARBA" id="ARBA00004167"/>
    </source>
</evidence>